<protein>
    <submittedName>
        <fullName evidence="2">Uncharacterized protein</fullName>
    </submittedName>
</protein>
<reference evidence="2 3" key="1">
    <citation type="submission" date="2022-08" db="EMBL/GenBank/DDBJ databases">
        <authorList>
            <person name="Li F."/>
        </authorList>
    </citation>
    <scope>NUCLEOTIDE SEQUENCE [LARGE SCALE GENOMIC DNA]</scope>
    <source>
        <strain evidence="2 3">10F1B-8-1</strain>
    </source>
</reference>
<gene>
    <name evidence="2" type="ORF">NUH29_07525</name>
</gene>
<evidence type="ECO:0000313" key="2">
    <source>
        <dbReference type="EMBL" id="MCS0499397.1"/>
    </source>
</evidence>
<feature type="coiled-coil region" evidence="1">
    <location>
        <begin position="139"/>
        <end position="193"/>
    </location>
</feature>
<dbReference type="EMBL" id="JANTHX010000005">
    <property type="protein sequence ID" value="MCS0499397.1"/>
    <property type="molecule type" value="Genomic_DNA"/>
</dbReference>
<evidence type="ECO:0000256" key="1">
    <source>
        <dbReference type="SAM" id="Coils"/>
    </source>
</evidence>
<accession>A0ABT1ZFB4</accession>
<dbReference type="RefSeq" id="WP_258798413.1">
    <property type="nucleotide sequence ID" value="NZ_JANTHX010000005.1"/>
</dbReference>
<name>A0ABT1ZFB4_9MICO</name>
<comment type="caution">
    <text evidence="2">The sequence shown here is derived from an EMBL/GenBank/DDBJ whole genome shotgun (WGS) entry which is preliminary data.</text>
</comment>
<sequence>MIRDILGEWDISQIDRTKKTSLGRIAFLERDGRVVVVDTDPDGAGTAARVEFDGAAIRFELLSAGSSRGNAHYTYEISLHGPYAFGGTRRRGLLAKTPITGERVGELAAPAPAAWAPPVVAPSHAGELSSDFSGMPGSLAEAKARAAEAAERAALAAAEAEAAQAEVEAAAALENARRAAERAAAARAAVAAQAPATPTHPVAVPVTEEALAALPAPTEPPAITPGSRATAAPHAAAAMRVTHRLSGGGSTIMAVEVFPDVFVWGESYATTDRLRGIGWSASPIDTDERIEVAARLLQQATLLRDSLAS</sequence>
<keyword evidence="3" id="KW-1185">Reference proteome</keyword>
<dbReference type="Proteomes" id="UP001205337">
    <property type="component" value="Unassembled WGS sequence"/>
</dbReference>
<keyword evidence="1" id="KW-0175">Coiled coil</keyword>
<organism evidence="2 3">
    <name type="scientific">Protaetiibacter mangrovi</name>
    <dbReference type="NCBI Taxonomy" id="2970926"/>
    <lineage>
        <taxon>Bacteria</taxon>
        <taxon>Bacillati</taxon>
        <taxon>Actinomycetota</taxon>
        <taxon>Actinomycetes</taxon>
        <taxon>Micrococcales</taxon>
        <taxon>Microbacteriaceae</taxon>
        <taxon>Protaetiibacter</taxon>
    </lineage>
</organism>
<evidence type="ECO:0000313" key="3">
    <source>
        <dbReference type="Proteomes" id="UP001205337"/>
    </source>
</evidence>
<proteinExistence type="predicted"/>